<dbReference type="Pfam" id="PF13732">
    <property type="entry name" value="DrrA1-3_C"/>
    <property type="match status" value="1"/>
</dbReference>
<dbReference type="InterPro" id="IPR003439">
    <property type="entry name" value="ABC_transporter-like_ATP-bd"/>
</dbReference>
<comment type="similarity">
    <text evidence="1">Belongs to the ABC transporter superfamily.</text>
</comment>
<keyword evidence="6" id="KW-0378">Hydrolase</keyword>
<keyword evidence="3" id="KW-0547">Nucleotide-binding</keyword>
<keyword evidence="7" id="KW-1185">Reference proteome</keyword>
<evidence type="ECO:0000256" key="2">
    <source>
        <dbReference type="ARBA" id="ARBA00022448"/>
    </source>
</evidence>
<dbReference type="GO" id="GO:0016887">
    <property type="term" value="F:ATP hydrolysis activity"/>
    <property type="evidence" value="ECO:0007669"/>
    <property type="project" value="InterPro"/>
</dbReference>
<dbReference type="PROSITE" id="PS50893">
    <property type="entry name" value="ABC_TRANSPORTER_2"/>
    <property type="match status" value="1"/>
</dbReference>
<dbReference type="EMBL" id="CP036276">
    <property type="protein sequence ID" value="QDU43356.1"/>
    <property type="molecule type" value="Genomic_DNA"/>
</dbReference>
<proteinExistence type="inferred from homology"/>
<dbReference type="InterPro" id="IPR025302">
    <property type="entry name" value="DrrA1/2-like_C"/>
</dbReference>
<keyword evidence="2" id="KW-0813">Transport</keyword>
<dbReference type="EC" id="3.6.3.-" evidence="6"/>
<dbReference type="GO" id="GO:0005524">
    <property type="term" value="F:ATP binding"/>
    <property type="evidence" value="ECO:0007669"/>
    <property type="project" value="UniProtKB-KW"/>
</dbReference>
<evidence type="ECO:0000259" key="5">
    <source>
        <dbReference type="PROSITE" id="PS50893"/>
    </source>
</evidence>
<dbReference type="PANTHER" id="PTHR43335:SF3">
    <property type="entry name" value="ABC TRANSPORTER"/>
    <property type="match status" value="1"/>
</dbReference>
<evidence type="ECO:0000313" key="7">
    <source>
        <dbReference type="Proteomes" id="UP000319383"/>
    </source>
</evidence>
<name>A0A517ZLL2_9PLAN</name>
<dbReference type="InterPro" id="IPR003593">
    <property type="entry name" value="AAA+_ATPase"/>
</dbReference>
<dbReference type="InterPro" id="IPR017871">
    <property type="entry name" value="ABC_transporter-like_CS"/>
</dbReference>
<evidence type="ECO:0000256" key="3">
    <source>
        <dbReference type="ARBA" id="ARBA00022741"/>
    </source>
</evidence>
<dbReference type="AlphaFoldDB" id="A0A517ZLL2"/>
<dbReference type="PANTHER" id="PTHR43335">
    <property type="entry name" value="ABC TRANSPORTER, ATP-BINDING PROTEIN"/>
    <property type="match status" value="1"/>
</dbReference>
<dbReference type="KEGG" id="sdyn:Mal52_18280"/>
<reference evidence="6 7" key="1">
    <citation type="submission" date="2019-02" db="EMBL/GenBank/DDBJ databases">
        <title>Deep-cultivation of Planctomycetes and their phenomic and genomic characterization uncovers novel biology.</title>
        <authorList>
            <person name="Wiegand S."/>
            <person name="Jogler M."/>
            <person name="Boedeker C."/>
            <person name="Pinto D."/>
            <person name="Vollmers J."/>
            <person name="Rivas-Marin E."/>
            <person name="Kohn T."/>
            <person name="Peeters S.H."/>
            <person name="Heuer A."/>
            <person name="Rast P."/>
            <person name="Oberbeckmann S."/>
            <person name="Bunk B."/>
            <person name="Jeske O."/>
            <person name="Meyerdierks A."/>
            <person name="Storesund J.E."/>
            <person name="Kallscheuer N."/>
            <person name="Luecker S."/>
            <person name="Lage O.M."/>
            <person name="Pohl T."/>
            <person name="Merkel B.J."/>
            <person name="Hornburger P."/>
            <person name="Mueller R.-W."/>
            <person name="Bruemmer F."/>
            <person name="Labrenz M."/>
            <person name="Spormann A.M."/>
            <person name="Op den Camp H."/>
            <person name="Overmann J."/>
            <person name="Amann R."/>
            <person name="Jetten M.S.M."/>
            <person name="Mascher T."/>
            <person name="Medema M.H."/>
            <person name="Devos D.P."/>
            <person name="Kaster A.-K."/>
            <person name="Ovreas L."/>
            <person name="Rohde M."/>
            <person name="Galperin M.Y."/>
            <person name="Jogler C."/>
        </authorList>
    </citation>
    <scope>NUCLEOTIDE SEQUENCE [LARGE SCALE GENOMIC DNA]</scope>
    <source>
        <strain evidence="6 7">Mal52</strain>
    </source>
</reference>
<dbReference type="RefSeq" id="WP_145375472.1">
    <property type="nucleotide sequence ID" value="NZ_CP036276.1"/>
</dbReference>
<dbReference type="InterPro" id="IPR027417">
    <property type="entry name" value="P-loop_NTPase"/>
</dbReference>
<sequence>MNEPSTQTATLEPPPSTGTPTIEIHHLHRFFGNLKAVNDVSFQVHAGEVMGFIGPNGAGKTTTMRILATLDVPTAGDAFVGGYSVVDKPDEVRRILGFMPDSFGKYQNVNVLEYLDFFARAYGFRGAARRDAIERVLVFTELRKLAEKPIDTLSKGMSQRLGLGRTLIHDPQVLVLDEPAAGLDPRARVELRELILLLATELNKTVLISSHILTELSEICHSAAIVEAGQILASGSRDAIMQGHRRTGPDESVELEVSVVGEVNKLQRWLLEQPHVGAVRIADKNARFEFTGNEQQQANLLKAMIAGGIEVVSFQGRAHSLEDVFMAVTKGITQ</sequence>
<dbReference type="Gene3D" id="3.40.50.300">
    <property type="entry name" value="P-loop containing nucleotide triphosphate hydrolases"/>
    <property type="match status" value="1"/>
</dbReference>
<evidence type="ECO:0000256" key="4">
    <source>
        <dbReference type="ARBA" id="ARBA00022840"/>
    </source>
</evidence>
<evidence type="ECO:0000256" key="1">
    <source>
        <dbReference type="ARBA" id="ARBA00005417"/>
    </source>
</evidence>
<evidence type="ECO:0000313" key="6">
    <source>
        <dbReference type="EMBL" id="QDU43356.1"/>
    </source>
</evidence>
<dbReference type="Proteomes" id="UP000319383">
    <property type="component" value="Chromosome"/>
</dbReference>
<gene>
    <name evidence="6" type="primary">yxlF_1</name>
    <name evidence="6" type="ORF">Mal52_18280</name>
</gene>
<protein>
    <submittedName>
        <fullName evidence="6">Putative ABC transporter ATP-binding protein YxlF</fullName>
        <ecNumber evidence="6">3.6.3.-</ecNumber>
    </submittedName>
</protein>
<accession>A0A517ZLL2</accession>
<dbReference type="SUPFAM" id="SSF52540">
    <property type="entry name" value="P-loop containing nucleoside triphosphate hydrolases"/>
    <property type="match status" value="1"/>
</dbReference>
<dbReference type="Pfam" id="PF00005">
    <property type="entry name" value="ABC_tran"/>
    <property type="match status" value="1"/>
</dbReference>
<organism evidence="6 7">
    <name type="scientific">Symmachiella dynata</name>
    <dbReference type="NCBI Taxonomy" id="2527995"/>
    <lineage>
        <taxon>Bacteria</taxon>
        <taxon>Pseudomonadati</taxon>
        <taxon>Planctomycetota</taxon>
        <taxon>Planctomycetia</taxon>
        <taxon>Planctomycetales</taxon>
        <taxon>Planctomycetaceae</taxon>
        <taxon>Symmachiella</taxon>
    </lineage>
</organism>
<dbReference type="CDD" id="cd03230">
    <property type="entry name" value="ABC_DR_subfamily_A"/>
    <property type="match status" value="1"/>
</dbReference>
<dbReference type="SMART" id="SM00382">
    <property type="entry name" value="AAA"/>
    <property type="match status" value="1"/>
</dbReference>
<keyword evidence="4 6" id="KW-0067">ATP-binding</keyword>
<feature type="domain" description="ABC transporter" evidence="5">
    <location>
        <begin position="22"/>
        <end position="253"/>
    </location>
</feature>
<dbReference type="PROSITE" id="PS00211">
    <property type="entry name" value="ABC_TRANSPORTER_1"/>
    <property type="match status" value="1"/>
</dbReference>